<dbReference type="RefSeq" id="WP_070372590.1">
    <property type="nucleotide sequence ID" value="NZ_LKEU01000044.1"/>
</dbReference>
<feature type="transmembrane region" description="Helical" evidence="7">
    <location>
        <begin position="132"/>
        <end position="155"/>
    </location>
</feature>
<comment type="subcellular location">
    <subcellularLocation>
        <location evidence="1">Cell membrane</location>
        <topology evidence="1">Multi-pass membrane protein</topology>
    </subcellularLocation>
</comment>
<dbReference type="AlphaFoldDB" id="A0A1F2PCL2"/>
<feature type="transmembrane region" description="Helical" evidence="7">
    <location>
        <begin position="98"/>
        <end position="120"/>
    </location>
</feature>
<feature type="transmembrane region" description="Helical" evidence="7">
    <location>
        <begin position="326"/>
        <end position="351"/>
    </location>
</feature>
<dbReference type="InterPro" id="IPR020846">
    <property type="entry name" value="MFS_dom"/>
</dbReference>
<feature type="domain" description="Major facilitator superfamily (MFS) profile" evidence="8">
    <location>
        <begin position="7"/>
        <end position="386"/>
    </location>
</feature>
<evidence type="ECO:0000259" key="8">
    <source>
        <dbReference type="PROSITE" id="PS50850"/>
    </source>
</evidence>
<evidence type="ECO:0000256" key="2">
    <source>
        <dbReference type="ARBA" id="ARBA00022448"/>
    </source>
</evidence>
<dbReference type="PANTHER" id="PTHR23517">
    <property type="entry name" value="RESISTANCE PROTEIN MDTM, PUTATIVE-RELATED-RELATED"/>
    <property type="match status" value="1"/>
</dbReference>
<feature type="transmembrane region" description="Helical" evidence="7">
    <location>
        <begin position="12"/>
        <end position="33"/>
    </location>
</feature>
<name>A0A1F2PCL2_9FIRM</name>
<dbReference type="Gene3D" id="1.20.1250.20">
    <property type="entry name" value="MFS general substrate transporter like domains"/>
    <property type="match status" value="1"/>
</dbReference>
<dbReference type="InterPro" id="IPR011701">
    <property type="entry name" value="MFS"/>
</dbReference>
<keyword evidence="4 7" id="KW-0812">Transmembrane</keyword>
<proteinExistence type="predicted"/>
<keyword evidence="5 7" id="KW-1133">Transmembrane helix</keyword>
<gene>
    <name evidence="9" type="primary">mdtL</name>
    <name evidence="9" type="ORF">ACWI_33430</name>
</gene>
<dbReference type="Proteomes" id="UP000176244">
    <property type="component" value="Unassembled WGS sequence"/>
</dbReference>
<evidence type="ECO:0000256" key="4">
    <source>
        <dbReference type="ARBA" id="ARBA00022692"/>
    </source>
</evidence>
<dbReference type="GO" id="GO:0022857">
    <property type="term" value="F:transmembrane transporter activity"/>
    <property type="evidence" value="ECO:0007669"/>
    <property type="project" value="InterPro"/>
</dbReference>
<evidence type="ECO:0000256" key="3">
    <source>
        <dbReference type="ARBA" id="ARBA00022475"/>
    </source>
</evidence>
<feature type="transmembrane region" description="Helical" evidence="7">
    <location>
        <begin position="205"/>
        <end position="222"/>
    </location>
</feature>
<feature type="transmembrane region" description="Helical" evidence="7">
    <location>
        <begin position="45"/>
        <end position="62"/>
    </location>
</feature>
<feature type="transmembrane region" description="Helical" evidence="7">
    <location>
        <begin position="74"/>
        <end position="92"/>
    </location>
</feature>
<keyword evidence="2" id="KW-0813">Transport</keyword>
<sequence>MENKKLVKASLALSSTYLYINIGIFVSIFGNIMKTYSSNGAVMTNLIYLIPNLTVIPFIFIGGKLCSWFSKKTLLVIGLSIFSLAGAGTLLFENIYYVLAMRALLGVGMGILYPLARALAVQYFDGEERASMLGIMQATACGIGVLLALASGRIAVVDYHYALFLYLIALPIALLAFLALPKDEPEKKLYQHAAKEEKMQKFSSSYYYFLAAVFFLSVILVINQLKMGVFVTTEQLGTPMQIGIGSATVFVAGFLSGMLFGKIYTKIERYTIALGCCLLGTGYVIYYFTYSITGVYLACATAGAAVGLIQPYFTARVAVLVPKERATMAITYLGVVYSLAYFLASYIIPMIESLFNVTTARGSYLLFGVIALIGFVVSIVCTLLSQSSQKKADNVA</sequence>
<dbReference type="InterPro" id="IPR036259">
    <property type="entry name" value="MFS_trans_sf"/>
</dbReference>
<evidence type="ECO:0000256" key="6">
    <source>
        <dbReference type="ARBA" id="ARBA00023136"/>
    </source>
</evidence>
<evidence type="ECO:0000256" key="5">
    <source>
        <dbReference type="ARBA" id="ARBA00022989"/>
    </source>
</evidence>
<comment type="caution">
    <text evidence="9">The sequence shown here is derived from an EMBL/GenBank/DDBJ whole genome shotgun (WGS) entry which is preliminary data.</text>
</comment>
<dbReference type="OrthoDB" id="9812221at2"/>
<feature type="transmembrane region" description="Helical" evidence="7">
    <location>
        <begin position="161"/>
        <end position="180"/>
    </location>
</feature>
<keyword evidence="6 7" id="KW-0472">Membrane</keyword>
<dbReference type="SUPFAM" id="SSF103473">
    <property type="entry name" value="MFS general substrate transporter"/>
    <property type="match status" value="1"/>
</dbReference>
<feature type="transmembrane region" description="Helical" evidence="7">
    <location>
        <begin position="295"/>
        <end position="314"/>
    </location>
</feature>
<dbReference type="STRING" id="52694.ACWI_33430"/>
<evidence type="ECO:0000256" key="1">
    <source>
        <dbReference type="ARBA" id="ARBA00004651"/>
    </source>
</evidence>
<feature type="transmembrane region" description="Helical" evidence="7">
    <location>
        <begin position="363"/>
        <end position="384"/>
    </location>
</feature>
<keyword evidence="3" id="KW-1003">Cell membrane</keyword>
<dbReference type="PANTHER" id="PTHR23517:SF2">
    <property type="entry name" value="MULTIDRUG RESISTANCE PROTEIN MDTH"/>
    <property type="match status" value="1"/>
</dbReference>
<dbReference type="GO" id="GO:0005886">
    <property type="term" value="C:plasma membrane"/>
    <property type="evidence" value="ECO:0007669"/>
    <property type="project" value="UniProtKB-SubCell"/>
</dbReference>
<dbReference type="Pfam" id="PF07690">
    <property type="entry name" value="MFS_1"/>
    <property type="match status" value="1"/>
</dbReference>
<evidence type="ECO:0000313" key="10">
    <source>
        <dbReference type="Proteomes" id="UP000176244"/>
    </source>
</evidence>
<reference evidence="9 10" key="1">
    <citation type="submission" date="2015-09" db="EMBL/GenBank/DDBJ databases">
        <title>Genome sequence of Acetobacterium wieringae DSM 1911.</title>
        <authorList>
            <person name="Poehlein A."/>
            <person name="Bengelsdorf F.R."/>
            <person name="Schiel-Bengelsdorf B."/>
            <person name="Duerre P."/>
            <person name="Daniel R."/>
        </authorList>
    </citation>
    <scope>NUCLEOTIDE SEQUENCE [LARGE SCALE GENOMIC DNA]</scope>
    <source>
        <strain evidence="9 10">DSM 1911</strain>
    </source>
</reference>
<organism evidence="9 10">
    <name type="scientific">Acetobacterium wieringae</name>
    <dbReference type="NCBI Taxonomy" id="52694"/>
    <lineage>
        <taxon>Bacteria</taxon>
        <taxon>Bacillati</taxon>
        <taxon>Bacillota</taxon>
        <taxon>Clostridia</taxon>
        <taxon>Eubacteriales</taxon>
        <taxon>Eubacteriaceae</taxon>
        <taxon>Acetobacterium</taxon>
    </lineage>
</organism>
<evidence type="ECO:0000313" key="9">
    <source>
        <dbReference type="EMBL" id="OFV69149.1"/>
    </source>
</evidence>
<dbReference type="EMBL" id="LKEU01000044">
    <property type="protein sequence ID" value="OFV69149.1"/>
    <property type="molecule type" value="Genomic_DNA"/>
</dbReference>
<dbReference type="InterPro" id="IPR050171">
    <property type="entry name" value="MFS_Transporters"/>
</dbReference>
<accession>A0A1F2PCL2</accession>
<feature type="transmembrane region" description="Helical" evidence="7">
    <location>
        <begin position="272"/>
        <end position="289"/>
    </location>
</feature>
<feature type="transmembrane region" description="Helical" evidence="7">
    <location>
        <begin position="242"/>
        <end position="260"/>
    </location>
</feature>
<protein>
    <submittedName>
        <fullName evidence="9">Multidrug resistance protein MdtL</fullName>
    </submittedName>
</protein>
<dbReference type="PROSITE" id="PS50850">
    <property type="entry name" value="MFS"/>
    <property type="match status" value="1"/>
</dbReference>
<evidence type="ECO:0000256" key="7">
    <source>
        <dbReference type="SAM" id="Phobius"/>
    </source>
</evidence>